<dbReference type="EMBL" id="AWEZ01000047">
    <property type="protein sequence ID" value="ERL08059.1"/>
    <property type="molecule type" value="Genomic_DNA"/>
</dbReference>
<dbReference type="OrthoDB" id="3193866at2"/>
<gene>
    <name evidence="1" type="ORF">HMPREF1316_2378</name>
</gene>
<dbReference type="STRING" id="1125712.HMPREF1316_2378"/>
<dbReference type="eggNOG" id="ENOG5032DNZ">
    <property type="taxonomic scope" value="Bacteria"/>
</dbReference>
<dbReference type="Proteomes" id="UP000016638">
    <property type="component" value="Unassembled WGS sequence"/>
</dbReference>
<dbReference type="RefSeq" id="WP_021726334.1">
    <property type="nucleotide sequence ID" value="NZ_AWEZ01000047.1"/>
</dbReference>
<name>U2T4S5_9ACTN</name>
<proteinExistence type="predicted"/>
<evidence type="ECO:0000313" key="1">
    <source>
        <dbReference type="EMBL" id="ERL08059.1"/>
    </source>
</evidence>
<protein>
    <submittedName>
        <fullName evidence="1">Uncharacterized protein</fullName>
    </submittedName>
</protein>
<reference evidence="1 2" key="1">
    <citation type="submission" date="2013-08" db="EMBL/GenBank/DDBJ databases">
        <authorList>
            <person name="Durkin A.S."/>
            <person name="Haft D.R."/>
            <person name="McCorrison J."/>
            <person name="Torralba M."/>
            <person name="Gillis M."/>
            <person name="Haft D.H."/>
            <person name="Methe B."/>
            <person name="Sutton G."/>
            <person name="Nelson K.E."/>
        </authorList>
    </citation>
    <scope>NUCLEOTIDE SEQUENCE [LARGE SCALE GENOMIC DNA]</scope>
    <source>
        <strain evidence="1 2">F0195</strain>
    </source>
</reference>
<dbReference type="AlphaFoldDB" id="U2T4S5"/>
<sequence length="161" mass="17763">MEFRDAREFFDAVRDASRDADRIRLTLERMGVREQVRAQGYEPRGDGGDRDAMAATDRRMDYEARIRRRRKEDYALIDAACDLIYGVGQDGRGGICALLSPAHADALWWRFCAHGTWAEVAAGSGMSESWCRTDGVPTAIDCVDGLGIGRVTAGLGVAEDM</sequence>
<organism evidence="1 2">
    <name type="scientific">Olsenella profusa F0195</name>
    <dbReference type="NCBI Taxonomy" id="1125712"/>
    <lineage>
        <taxon>Bacteria</taxon>
        <taxon>Bacillati</taxon>
        <taxon>Actinomycetota</taxon>
        <taxon>Coriobacteriia</taxon>
        <taxon>Coriobacteriales</taxon>
        <taxon>Atopobiaceae</taxon>
        <taxon>Olsenella</taxon>
    </lineage>
</organism>
<keyword evidence="2" id="KW-1185">Reference proteome</keyword>
<comment type="caution">
    <text evidence="1">The sequence shown here is derived from an EMBL/GenBank/DDBJ whole genome shotgun (WGS) entry which is preliminary data.</text>
</comment>
<dbReference type="PATRIC" id="fig|1125712.3.peg.1437"/>
<evidence type="ECO:0000313" key="2">
    <source>
        <dbReference type="Proteomes" id="UP000016638"/>
    </source>
</evidence>
<accession>U2T4S5</accession>